<reference evidence="2" key="1">
    <citation type="journal article" date="2019" name="Int. J. Syst. Evol. Microbiol.">
        <title>The Global Catalogue of Microorganisms (GCM) 10K type strain sequencing project: providing services to taxonomists for standard genome sequencing and annotation.</title>
        <authorList>
            <consortium name="The Broad Institute Genomics Platform"/>
            <consortium name="The Broad Institute Genome Sequencing Center for Infectious Disease"/>
            <person name="Wu L."/>
            <person name="Ma J."/>
        </authorList>
    </citation>
    <scope>NUCLEOTIDE SEQUENCE [LARGE SCALE GENOMIC DNA]</scope>
    <source>
        <strain evidence="2">CCM 7855</strain>
    </source>
</reference>
<gene>
    <name evidence="1" type="ORF">GCM10007298_33830</name>
</gene>
<evidence type="ECO:0000313" key="1">
    <source>
        <dbReference type="EMBL" id="GGF35255.1"/>
    </source>
</evidence>
<organism evidence="1 2">
    <name type="scientific">Williamsia phyllosphaerae</name>
    <dbReference type="NCBI Taxonomy" id="885042"/>
    <lineage>
        <taxon>Bacteria</taxon>
        <taxon>Bacillati</taxon>
        <taxon>Actinomycetota</taxon>
        <taxon>Actinomycetes</taxon>
        <taxon>Mycobacteriales</taxon>
        <taxon>Nocardiaceae</taxon>
        <taxon>Williamsia</taxon>
    </lineage>
</organism>
<evidence type="ECO:0008006" key="3">
    <source>
        <dbReference type="Google" id="ProtNLM"/>
    </source>
</evidence>
<protein>
    <recommendedName>
        <fullName evidence="3">ESX-1 secretion-associated protein</fullName>
    </recommendedName>
</protein>
<keyword evidence="2" id="KW-1185">Reference proteome</keyword>
<dbReference type="EMBL" id="BMCS01000002">
    <property type="protein sequence ID" value="GGF35255.1"/>
    <property type="molecule type" value="Genomic_DNA"/>
</dbReference>
<name>A0ABQ1V221_9NOCA</name>
<accession>A0ABQ1V221</accession>
<evidence type="ECO:0000313" key="2">
    <source>
        <dbReference type="Proteomes" id="UP000632454"/>
    </source>
</evidence>
<comment type="caution">
    <text evidence="1">The sequence shown here is derived from an EMBL/GenBank/DDBJ whole genome shotgun (WGS) entry which is preliminary data.</text>
</comment>
<proteinExistence type="predicted"/>
<dbReference type="Proteomes" id="UP000632454">
    <property type="component" value="Unassembled WGS sequence"/>
</dbReference>
<sequence length="97" mass="9942">MELDPSVVQAFSGQVHDASTTIGDTHLGAGVTTSCDSLSGSTSQYAARLVGQFMSSLVSDHAANVDRMGTSVTSAAETLVVQDGAVKADLDKAWPGR</sequence>